<organism evidence="11 12">
    <name type="scientific">Octopus vulgaris</name>
    <name type="common">Common octopus</name>
    <dbReference type="NCBI Taxonomy" id="6645"/>
    <lineage>
        <taxon>Eukaryota</taxon>
        <taxon>Metazoa</taxon>
        <taxon>Spiralia</taxon>
        <taxon>Lophotrochozoa</taxon>
        <taxon>Mollusca</taxon>
        <taxon>Cephalopoda</taxon>
        <taxon>Coleoidea</taxon>
        <taxon>Octopodiformes</taxon>
        <taxon>Octopoda</taxon>
        <taxon>Incirrata</taxon>
        <taxon>Octopodidae</taxon>
        <taxon>Octopus</taxon>
    </lineage>
</organism>
<gene>
    <name evidence="11" type="ORF">OCTVUL_1B026644</name>
</gene>
<evidence type="ECO:0000259" key="10">
    <source>
        <dbReference type="Pfam" id="PF07885"/>
    </source>
</evidence>
<dbReference type="Pfam" id="PF07885">
    <property type="entry name" value="Ion_trans_2"/>
    <property type="match status" value="1"/>
</dbReference>
<dbReference type="GO" id="GO:0005516">
    <property type="term" value="F:calmodulin binding"/>
    <property type="evidence" value="ECO:0007669"/>
    <property type="project" value="InterPro"/>
</dbReference>
<evidence type="ECO:0000256" key="6">
    <source>
        <dbReference type="ARBA" id="ARBA00023136"/>
    </source>
</evidence>
<dbReference type="EMBL" id="OX597814">
    <property type="protein sequence ID" value="CAI9716404.1"/>
    <property type="molecule type" value="Genomic_DNA"/>
</dbReference>
<evidence type="ECO:0000256" key="2">
    <source>
        <dbReference type="ARBA" id="ARBA00022448"/>
    </source>
</evidence>
<sequence length="541" mass="60729">MKYCESENSGNVAEGGKLQNSRIKIEEEKARIFAAVRRSSYQPRIFTSVVWNQGCTKMEDMTSPLVKCEEEYPRYTDDHPMDIRAINTTTLDDELDSPSDIIPTNSDNSLAHCAGGRSAMGAGGKSFANLGFRLRERKLLIEKKRWIVDLEVGLALIGILIMVVDTELYFQSYYTIDSLPSQWLKLMVSISTVVLLFVVCMYYMVDMQLRMVELGLRSWRLAVSKGFVLKLLIEILICCVHPLPIHIGTLELKAPEKATRASHIVEDPLAAVLSILMFMRLYLIARFMVVHSNVLIDSAVQSLGTLSRVNINAQFVFRALMSTCPGGVLGIIMVSVFLIGSWTMRACETHSAPGSDTHTISQAMWLTAVTFLTLGYGDLTPSSRCGRFIAIWTGLMGVGITALCVAVLARKLEQTRPEKYVHTFLRRMRLDQRHKNAASDVLKQALMIWRLKRAGLPESNAQIMHHRRKLIDATAIMRSAKEVSSMVRENTVGIIEVANSVNEIYNLVKSIKDEQRVIQTRLSSLEVHIMGVNKQLQINKS</sequence>
<dbReference type="GO" id="GO:0016020">
    <property type="term" value="C:membrane"/>
    <property type="evidence" value="ECO:0007669"/>
    <property type="project" value="UniProtKB-SubCell"/>
</dbReference>
<feature type="transmembrane region" description="Helical" evidence="8">
    <location>
        <begin position="226"/>
        <end position="249"/>
    </location>
</feature>
<keyword evidence="5" id="KW-0406">Ion transport</keyword>
<evidence type="ECO:0000256" key="1">
    <source>
        <dbReference type="ARBA" id="ARBA00004141"/>
    </source>
</evidence>
<dbReference type="SUPFAM" id="SSF81324">
    <property type="entry name" value="Voltage-gated potassium channels"/>
    <property type="match status" value="1"/>
</dbReference>
<keyword evidence="2" id="KW-0813">Transport</keyword>
<reference evidence="11" key="1">
    <citation type="submission" date="2023-08" db="EMBL/GenBank/DDBJ databases">
        <authorList>
            <person name="Alioto T."/>
            <person name="Alioto T."/>
            <person name="Gomez Garrido J."/>
        </authorList>
    </citation>
    <scope>NUCLEOTIDE SEQUENCE</scope>
</reference>
<keyword evidence="6 8" id="KW-0472">Membrane</keyword>
<keyword evidence="3 8" id="KW-0812">Transmembrane</keyword>
<dbReference type="AlphaFoldDB" id="A0AA36EWZ3"/>
<dbReference type="GO" id="GO:0016286">
    <property type="term" value="F:small conductance calcium-activated potassium channel activity"/>
    <property type="evidence" value="ECO:0007669"/>
    <property type="project" value="InterPro"/>
</dbReference>
<keyword evidence="12" id="KW-1185">Reference proteome</keyword>
<accession>A0AA36EWZ3</accession>
<feature type="transmembrane region" description="Helical" evidence="8">
    <location>
        <begin position="146"/>
        <end position="164"/>
    </location>
</feature>
<dbReference type="Pfam" id="PF02888">
    <property type="entry name" value="CaMBD"/>
    <property type="match status" value="1"/>
</dbReference>
<evidence type="ECO:0000259" key="9">
    <source>
        <dbReference type="Pfam" id="PF02888"/>
    </source>
</evidence>
<dbReference type="InterPro" id="IPR036122">
    <property type="entry name" value="CaM-bd_dom_sf"/>
</dbReference>
<evidence type="ECO:0000313" key="11">
    <source>
        <dbReference type="EMBL" id="CAI9716404.1"/>
    </source>
</evidence>
<evidence type="ECO:0000256" key="3">
    <source>
        <dbReference type="ARBA" id="ARBA00022692"/>
    </source>
</evidence>
<feature type="domain" description="Potassium channel" evidence="10">
    <location>
        <begin position="332"/>
        <end position="413"/>
    </location>
</feature>
<dbReference type="SUPFAM" id="SSF81327">
    <property type="entry name" value="Small-conductance potassium channel"/>
    <property type="match status" value="1"/>
</dbReference>
<feature type="transmembrane region" description="Helical" evidence="8">
    <location>
        <begin position="315"/>
        <end position="339"/>
    </location>
</feature>
<feature type="transmembrane region" description="Helical" evidence="8">
    <location>
        <begin position="389"/>
        <end position="409"/>
    </location>
</feature>
<feature type="transmembrane region" description="Helical" evidence="8">
    <location>
        <begin position="184"/>
        <end position="205"/>
    </location>
</feature>
<evidence type="ECO:0000256" key="7">
    <source>
        <dbReference type="ARBA" id="ARBA00023303"/>
    </source>
</evidence>
<dbReference type="Pfam" id="PF03530">
    <property type="entry name" value="SK_channel"/>
    <property type="match status" value="1"/>
</dbReference>
<keyword evidence="4 8" id="KW-1133">Transmembrane helix</keyword>
<evidence type="ECO:0000256" key="5">
    <source>
        <dbReference type="ARBA" id="ARBA00023065"/>
    </source>
</evidence>
<dbReference type="Gene3D" id="1.10.287.70">
    <property type="match status" value="2"/>
</dbReference>
<proteinExistence type="predicted"/>
<feature type="transmembrane region" description="Helical" evidence="8">
    <location>
        <begin position="269"/>
        <end position="289"/>
    </location>
</feature>
<dbReference type="InterPro" id="IPR013099">
    <property type="entry name" value="K_chnl_dom"/>
</dbReference>
<evidence type="ECO:0000256" key="8">
    <source>
        <dbReference type="SAM" id="Phobius"/>
    </source>
</evidence>
<comment type="subcellular location">
    <subcellularLocation>
        <location evidence="1">Membrane</location>
        <topology evidence="1">Multi-pass membrane protein</topology>
    </subcellularLocation>
</comment>
<feature type="domain" description="Calmodulin-binding" evidence="9">
    <location>
        <begin position="429"/>
        <end position="497"/>
    </location>
</feature>
<dbReference type="InterPro" id="IPR004178">
    <property type="entry name" value="CaM-bd_dom"/>
</dbReference>
<dbReference type="PANTHER" id="PTHR10153">
    <property type="entry name" value="SMALL CONDUCTANCE CALCIUM-ACTIVATED POTASSIUM CHANNEL"/>
    <property type="match status" value="1"/>
</dbReference>
<evidence type="ECO:0000313" key="12">
    <source>
        <dbReference type="Proteomes" id="UP001162480"/>
    </source>
</evidence>
<dbReference type="InterPro" id="IPR015449">
    <property type="entry name" value="K_chnl_Ca-activ_SK"/>
</dbReference>
<protein>
    <submittedName>
        <fullName evidence="11">Small conductance calcium-activated potassium channel protein 2-like</fullName>
    </submittedName>
</protein>
<name>A0AA36EWZ3_OCTVU</name>
<evidence type="ECO:0000256" key="4">
    <source>
        <dbReference type="ARBA" id="ARBA00022989"/>
    </source>
</evidence>
<dbReference type="Proteomes" id="UP001162480">
    <property type="component" value="Chromosome 1"/>
</dbReference>
<keyword evidence="7" id="KW-0407">Ion channel</keyword>